<feature type="transmembrane region" description="Helical" evidence="9">
    <location>
        <begin position="230"/>
        <end position="251"/>
    </location>
</feature>
<evidence type="ECO:0000256" key="6">
    <source>
        <dbReference type="ARBA" id="ARBA00022692"/>
    </source>
</evidence>
<evidence type="ECO:0000256" key="8">
    <source>
        <dbReference type="ARBA" id="ARBA00023136"/>
    </source>
</evidence>
<keyword evidence="5 9" id="KW-1003">Cell membrane</keyword>
<reference evidence="11 12" key="1">
    <citation type="journal article" date="2013" name="ISME J.">
        <title>A metabolic model for members of the genus Tetrasphaera involved in enhanced biological phosphorus removal.</title>
        <authorList>
            <person name="Kristiansen R."/>
            <person name="Nguyen H.T.T."/>
            <person name="Saunders A.M."/>
            <person name="Nielsen J.L."/>
            <person name="Wimmer R."/>
            <person name="Le V.Q."/>
            <person name="McIlroy S.J."/>
            <person name="Petrovski S."/>
            <person name="Seviour R.J."/>
            <person name="Calteau A."/>
            <person name="Nielsen K.L."/>
            <person name="Nielsen P.H."/>
        </authorList>
    </citation>
    <scope>NUCLEOTIDE SEQUENCE [LARGE SCALE GENOMIC DNA]</scope>
    <source>
        <strain evidence="11 12">Ben110</strain>
    </source>
</reference>
<dbReference type="GO" id="GO:0005886">
    <property type="term" value="C:plasma membrane"/>
    <property type="evidence" value="ECO:0007669"/>
    <property type="project" value="UniProtKB-SubCell"/>
</dbReference>
<comment type="function">
    <text evidence="1">Part of the binding-protein-dependent transport system for phosphate; probably responsible for the translocation of the substrate across the membrane.</text>
</comment>
<feature type="transmembrane region" description="Helical" evidence="9">
    <location>
        <begin position="87"/>
        <end position="108"/>
    </location>
</feature>
<dbReference type="RefSeq" id="WP_048697883.1">
    <property type="nucleotide sequence ID" value="NZ_HG764815.1"/>
</dbReference>
<keyword evidence="12" id="KW-1185">Reference proteome</keyword>
<dbReference type="PANTHER" id="PTHR43470:SF5">
    <property type="entry name" value="PHOSPHATE TRANSPORT SYSTEM PERMEASE PROTEIN PSTA"/>
    <property type="match status" value="1"/>
</dbReference>
<feature type="transmembrane region" description="Helical" evidence="9">
    <location>
        <begin position="29"/>
        <end position="54"/>
    </location>
</feature>
<dbReference type="SUPFAM" id="SSF161098">
    <property type="entry name" value="MetI-like"/>
    <property type="match status" value="1"/>
</dbReference>
<dbReference type="NCBIfam" id="TIGR00974">
    <property type="entry name" value="3a0107s02c"/>
    <property type="match status" value="1"/>
</dbReference>
<dbReference type="CDD" id="cd06261">
    <property type="entry name" value="TM_PBP2"/>
    <property type="match status" value="1"/>
</dbReference>
<dbReference type="PANTHER" id="PTHR43470">
    <property type="entry name" value="PHOSPHATE TRANSPORT SYSTEM PERMEASE PROTEIN PSTA-RELATED"/>
    <property type="match status" value="1"/>
</dbReference>
<dbReference type="EMBL" id="CAJA01000083">
    <property type="protein sequence ID" value="CCH72506.1"/>
    <property type="molecule type" value="Genomic_DNA"/>
</dbReference>
<evidence type="ECO:0000256" key="1">
    <source>
        <dbReference type="ARBA" id="ARBA00003510"/>
    </source>
</evidence>
<sequence length="301" mass="31457">MTALTADRVGPPKPLATAAHGEKGLRSMAFLIALWLCLAFGILVLAVLLVTTFLDGRERMDSGLFTNYTSQIAPETAGARAAILGTAWVILTTALMAIPIGVAAASYLEEFASRTSRFARFVELNVQNLAAVPAIIYGMLAAAAAVAVGIPRNTVIAGGIALALLILPVVIVATREALRAVPQEIRQASLALGASPMQTLSRQTLPAAVPGIATGTILALSRAMGEAAPLLLLGGLVFVKFDPNGFLSGFTTMPIQIFDWAARSQVEFQQLAASASILLLVLVIVLNGLAIVIRNKYSAAR</sequence>
<name>W6JV59_9MICO</name>
<dbReference type="GO" id="GO:0005315">
    <property type="term" value="F:phosphate transmembrane transporter activity"/>
    <property type="evidence" value="ECO:0007669"/>
    <property type="project" value="InterPro"/>
</dbReference>
<comment type="similarity">
    <text evidence="3 9">Belongs to the binding-protein-dependent transport system permease family. CysTW subfamily.</text>
</comment>
<keyword evidence="6 9" id="KW-0812">Transmembrane</keyword>
<feature type="transmembrane region" description="Helical" evidence="9">
    <location>
        <begin position="129"/>
        <end position="150"/>
    </location>
</feature>
<dbReference type="STRING" id="1193182.BN11_1730006"/>
<evidence type="ECO:0000256" key="7">
    <source>
        <dbReference type="ARBA" id="ARBA00022989"/>
    </source>
</evidence>
<comment type="subcellular location">
    <subcellularLocation>
        <location evidence="2 9">Cell membrane</location>
        <topology evidence="2 9">Multi-pass membrane protein</topology>
    </subcellularLocation>
</comment>
<evidence type="ECO:0000256" key="2">
    <source>
        <dbReference type="ARBA" id="ARBA00004651"/>
    </source>
</evidence>
<dbReference type="InterPro" id="IPR005672">
    <property type="entry name" value="Phosphate_PstA"/>
</dbReference>
<dbReference type="InterPro" id="IPR000515">
    <property type="entry name" value="MetI-like"/>
</dbReference>
<comment type="caution">
    <text evidence="11">The sequence shown here is derived from an EMBL/GenBank/DDBJ whole genome shotgun (WGS) entry which is preliminary data.</text>
</comment>
<evidence type="ECO:0000256" key="9">
    <source>
        <dbReference type="RuleBase" id="RU363043"/>
    </source>
</evidence>
<proteinExistence type="inferred from homology"/>
<dbReference type="Pfam" id="PF00528">
    <property type="entry name" value="BPD_transp_1"/>
    <property type="match status" value="1"/>
</dbReference>
<feature type="domain" description="ABC transmembrane type-1" evidence="10">
    <location>
        <begin position="83"/>
        <end position="290"/>
    </location>
</feature>
<keyword evidence="4" id="KW-0813">Transport</keyword>
<evidence type="ECO:0000256" key="4">
    <source>
        <dbReference type="ARBA" id="ARBA00022448"/>
    </source>
</evidence>
<evidence type="ECO:0000259" key="10">
    <source>
        <dbReference type="PROSITE" id="PS50928"/>
    </source>
</evidence>
<dbReference type="AlphaFoldDB" id="W6JV59"/>
<dbReference type="GO" id="GO:0035435">
    <property type="term" value="P:phosphate ion transmembrane transport"/>
    <property type="evidence" value="ECO:0007669"/>
    <property type="project" value="InterPro"/>
</dbReference>
<dbReference type="OrthoDB" id="9775069at2"/>
<organism evidence="11 12">
    <name type="scientific">Nostocoides australiense Ben110</name>
    <dbReference type="NCBI Taxonomy" id="1193182"/>
    <lineage>
        <taxon>Bacteria</taxon>
        <taxon>Bacillati</taxon>
        <taxon>Actinomycetota</taxon>
        <taxon>Actinomycetes</taxon>
        <taxon>Micrococcales</taxon>
        <taxon>Intrasporangiaceae</taxon>
        <taxon>Nostocoides</taxon>
    </lineage>
</organism>
<keyword evidence="7 9" id="KW-1133">Transmembrane helix</keyword>
<accession>W6JV59</accession>
<evidence type="ECO:0000313" key="11">
    <source>
        <dbReference type="EMBL" id="CCH72506.1"/>
    </source>
</evidence>
<feature type="transmembrane region" description="Helical" evidence="9">
    <location>
        <begin position="156"/>
        <end position="174"/>
    </location>
</feature>
<evidence type="ECO:0000256" key="3">
    <source>
        <dbReference type="ARBA" id="ARBA00007069"/>
    </source>
</evidence>
<protein>
    <recommendedName>
        <fullName evidence="9">Phosphate transport system permease protein PstA</fullName>
    </recommendedName>
</protein>
<feature type="transmembrane region" description="Helical" evidence="9">
    <location>
        <begin position="271"/>
        <end position="293"/>
    </location>
</feature>
<dbReference type="Gene3D" id="1.10.3720.10">
    <property type="entry name" value="MetI-like"/>
    <property type="match status" value="1"/>
</dbReference>
<evidence type="ECO:0000313" key="12">
    <source>
        <dbReference type="Proteomes" id="UP000035763"/>
    </source>
</evidence>
<evidence type="ECO:0000256" key="5">
    <source>
        <dbReference type="ARBA" id="ARBA00022475"/>
    </source>
</evidence>
<dbReference type="InterPro" id="IPR035906">
    <property type="entry name" value="MetI-like_sf"/>
</dbReference>
<keyword evidence="8 9" id="KW-0472">Membrane</keyword>
<dbReference type="Proteomes" id="UP000035763">
    <property type="component" value="Unassembled WGS sequence"/>
</dbReference>
<gene>
    <name evidence="11" type="primary">pstA</name>
    <name evidence="11" type="ORF">BN11_1730006</name>
</gene>
<dbReference type="PROSITE" id="PS50928">
    <property type="entry name" value="ABC_TM1"/>
    <property type="match status" value="1"/>
</dbReference>